<sequence>MRIAKPLLLVTTPLGVAGAIYEAYRLAGGLVFLMVALISLIAVAVGTLVMTIRREAAAEAQRAQTHASEQS</sequence>
<proteinExistence type="predicted"/>
<accession>A0ABS1X4F0</accession>
<dbReference type="RefSeq" id="WP_203170201.1">
    <property type="nucleotide sequence ID" value="NZ_JAEVLS010000006.1"/>
</dbReference>
<feature type="transmembrane region" description="Helical" evidence="1">
    <location>
        <begin position="29"/>
        <end position="52"/>
    </location>
</feature>
<dbReference type="EMBL" id="JAEVLS010000006">
    <property type="protein sequence ID" value="MBM0108094.1"/>
    <property type="molecule type" value="Genomic_DNA"/>
</dbReference>
<evidence type="ECO:0000313" key="3">
    <source>
        <dbReference type="Proteomes" id="UP000661077"/>
    </source>
</evidence>
<dbReference type="Proteomes" id="UP000661077">
    <property type="component" value="Unassembled WGS sequence"/>
</dbReference>
<reference evidence="2 3" key="1">
    <citation type="journal article" date="2021" name="Int. J. Syst. Evol. Microbiol.">
        <title>Steroidobacter gossypii sp. nov., isolated from soil of cotton cropping field.</title>
        <authorList>
            <person name="Huang R."/>
            <person name="Yang S."/>
            <person name="Zhen C."/>
            <person name="Liu W."/>
        </authorList>
    </citation>
    <scope>NUCLEOTIDE SEQUENCE [LARGE SCALE GENOMIC DNA]</scope>
    <source>
        <strain evidence="2 3">S1-65</strain>
    </source>
</reference>
<keyword evidence="1" id="KW-0812">Transmembrane</keyword>
<comment type="caution">
    <text evidence="2">The sequence shown here is derived from an EMBL/GenBank/DDBJ whole genome shotgun (WGS) entry which is preliminary data.</text>
</comment>
<keyword evidence="3" id="KW-1185">Reference proteome</keyword>
<name>A0ABS1X4F0_9GAMM</name>
<organism evidence="2 3">
    <name type="scientific">Steroidobacter gossypii</name>
    <dbReference type="NCBI Taxonomy" id="2805490"/>
    <lineage>
        <taxon>Bacteria</taxon>
        <taxon>Pseudomonadati</taxon>
        <taxon>Pseudomonadota</taxon>
        <taxon>Gammaproteobacteria</taxon>
        <taxon>Steroidobacterales</taxon>
        <taxon>Steroidobacteraceae</taxon>
        <taxon>Steroidobacter</taxon>
    </lineage>
</organism>
<keyword evidence="1" id="KW-0472">Membrane</keyword>
<protein>
    <submittedName>
        <fullName evidence="2">Uncharacterized protein</fullName>
    </submittedName>
</protein>
<gene>
    <name evidence="2" type="ORF">JM946_25465</name>
</gene>
<keyword evidence="1" id="KW-1133">Transmembrane helix</keyword>
<evidence type="ECO:0000313" key="2">
    <source>
        <dbReference type="EMBL" id="MBM0108094.1"/>
    </source>
</evidence>
<evidence type="ECO:0000256" key="1">
    <source>
        <dbReference type="SAM" id="Phobius"/>
    </source>
</evidence>